<dbReference type="InterPro" id="IPR038731">
    <property type="entry name" value="RgtA/B/C-like"/>
</dbReference>
<dbReference type="GO" id="GO:0005886">
    <property type="term" value="C:plasma membrane"/>
    <property type="evidence" value="ECO:0007669"/>
    <property type="project" value="UniProtKB-SubCell"/>
</dbReference>
<dbReference type="GO" id="GO:0016763">
    <property type="term" value="F:pentosyltransferase activity"/>
    <property type="evidence" value="ECO:0007669"/>
    <property type="project" value="TreeGrafter"/>
</dbReference>
<proteinExistence type="predicted"/>
<accession>A0A4R9KAM5</accession>
<feature type="transmembrane region" description="Helical" evidence="8">
    <location>
        <begin position="239"/>
        <end position="259"/>
    </location>
</feature>
<keyword evidence="4" id="KW-0808">Transferase</keyword>
<feature type="transmembrane region" description="Helical" evidence="8">
    <location>
        <begin position="536"/>
        <end position="554"/>
    </location>
</feature>
<evidence type="ECO:0000313" key="10">
    <source>
        <dbReference type="EMBL" id="TGL63747.1"/>
    </source>
</evidence>
<reference evidence="10" key="1">
    <citation type="journal article" date="2019" name="PLoS Negl. Trop. Dis.">
        <title>Revisiting the worldwide diversity of Leptospira species in the environment.</title>
        <authorList>
            <person name="Vincent A.T."/>
            <person name="Schiettekatte O."/>
            <person name="Bourhy P."/>
            <person name="Veyrier F.J."/>
            <person name="Picardeau M."/>
        </authorList>
    </citation>
    <scope>NUCLEOTIDE SEQUENCE [LARGE SCALE GENOMIC DNA]</scope>
    <source>
        <strain evidence="10">201702455</strain>
    </source>
</reference>
<dbReference type="PANTHER" id="PTHR33908">
    <property type="entry name" value="MANNOSYLTRANSFERASE YKCB-RELATED"/>
    <property type="match status" value="1"/>
</dbReference>
<dbReference type="Pfam" id="PF13231">
    <property type="entry name" value="PMT_2"/>
    <property type="match status" value="1"/>
</dbReference>
<keyword evidence="2" id="KW-1003">Cell membrane</keyword>
<name>A0A4R9KAM5_9LEPT</name>
<feature type="transmembrane region" description="Helical" evidence="8">
    <location>
        <begin position="6"/>
        <end position="25"/>
    </location>
</feature>
<feature type="transmembrane region" description="Helical" evidence="8">
    <location>
        <begin position="308"/>
        <end position="324"/>
    </location>
</feature>
<feature type="transmembrane region" description="Helical" evidence="8">
    <location>
        <begin position="101"/>
        <end position="121"/>
    </location>
</feature>
<dbReference type="PANTHER" id="PTHR33908:SF11">
    <property type="entry name" value="MEMBRANE PROTEIN"/>
    <property type="match status" value="1"/>
</dbReference>
<feature type="transmembrane region" description="Helical" evidence="8">
    <location>
        <begin position="212"/>
        <end position="232"/>
    </location>
</feature>
<comment type="subcellular location">
    <subcellularLocation>
        <location evidence="1">Cell membrane</location>
        <topology evidence="1">Multi-pass membrane protein</topology>
    </subcellularLocation>
</comment>
<evidence type="ECO:0000256" key="8">
    <source>
        <dbReference type="SAM" id="Phobius"/>
    </source>
</evidence>
<protein>
    <recommendedName>
        <fullName evidence="9">Glycosyltransferase RgtA/B/C/D-like domain-containing protein</fullName>
    </recommendedName>
</protein>
<dbReference type="OrthoDB" id="345219at2"/>
<feature type="transmembrane region" description="Helical" evidence="8">
    <location>
        <begin position="477"/>
        <end position="496"/>
    </location>
</feature>
<feature type="transmembrane region" description="Helical" evidence="8">
    <location>
        <begin position="62"/>
        <end position="81"/>
    </location>
</feature>
<evidence type="ECO:0000256" key="1">
    <source>
        <dbReference type="ARBA" id="ARBA00004651"/>
    </source>
</evidence>
<evidence type="ECO:0000256" key="2">
    <source>
        <dbReference type="ARBA" id="ARBA00022475"/>
    </source>
</evidence>
<keyword evidence="11" id="KW-1185">Reference proteome</keyword>
<keyword evidence="7 8" id="KW-0472">Membrane</keyword>
<feature type="transmembrane region" description="Helical" evidence="8">
    <location>
        <begin position="331"/>
        <end position="351"/>
    </location>
</feature>
<evidence type="ECO:0000259" key="9">
    <source>
        <dbReference type="Pfam" id="PF13231"/>
    </source>
</evidence>
<evidence type="ECO:0000256" key="3">
    <source>
        <dbReference type="ARBA" id="ARBA00022676"/>
    </source>
</evidence>
<evidence type="ECO:0000313" key="11">
    <source>
        <dbReference type="Proteomes" id="UP000297762"/>
    </source>
</evidence>
<keyword evidence="5 8" id="KW-0812">Transmembrane</keyword>
<evidence type="ECO:0000256" key="6">
    <source>
        <dbReference type="ARBA" id="ARBA00022989"/>
    </source>
</evidence>
<feature type="transmembrane region" description="Helical" evidence="8">
    <location>
        <begin position="265"/>
        <end position="282"/>
    </location>
</feature>
<keyword evidence="6 8" id="KW-1133">Transmembrane helix</keyword>
<dbReference type="InterPro" id="IPR050297">
    <property type="entry name" value="LipidA_mod_glycosyltrf_83"/>
</dbReference>
<dbReference type="Proteomes" id="UP000297762">
    <property type="component" value="Unassembled WGS sequence"/>
</dbReference>
<feature type="transmembrane region" description="Helical" evidence="8">
    <location>
        <begin position="366"/>
        <end position="387"/>
    </location>
</feature>
<dbReference type="GO" id="GO:0009103">
    <property type="term" value="P:lipopolysaccharide biosynthetic process"/>
    <property type="evidence" value="ECO:0007669"/>
    <property type="project" value="UniProtKB-ARBA"/>
</dbReference>
<comment type="caution">
    <text evidence="10">The sequence shown here is derived from an EMBL/GenBank/DDBJ whole genome shotgun (WGS) entry which is preliminary data.</text>
</comment>
<dbReference type="EMBL" id="RQGF01000012">
    <property type="protein sequence ID" value="TGL63747.1"/>
    <property type="molecule type" value="Genomic_DNA"/>
</dbReference>
<feature type="transmembrane region" description="Helical" evidence="8">
    <location>
        <begin position="287"/>
        <end position="302"/>
    </location>
</feature>
<feature type="transmembrane region" description="Helical" evidence="8">
    <location>
        <begin position="37"/>
        <end position="56"/>
    </location>
</feature>
<keyword evidence="3" id="KW-0328">Glycosyltransferase</keyword>
<organism evidence="10 11">
    <name type="scientific">Leptospira sarikeiensis</name>
    <dbReference type="NCBI Taxonomy" id="2484943"/>
    <lineage>
        <taxon>Bacteria</taxon>
        <taxon>Pseudomonadati</taxon>
        <taxon>Spirochaetota</taxon>
        <taxon>Spirochaetia</taxon>
        <taxon>Leptospirales</taxon>
        <taxon>Leptospiraceae</taxon>
        <taxon>Leptospira</taxon>
    </lineage>
</organism>
<gene>
    <name evidence="10" type="ORF">EHQ64_05300</name>
</gene>
<evidence type="ECO:0000256" key="4">
    <source>
        <dbReference type="ARBA" id="ARBA00022679"/>
    </source>
</evidence>
<sequence length="812" mass="93000">MASLVNLLFFLSLFLNAYFISVILHKKGLQQPLGRNLVSLTLSILSVGSIALLLVSFESYTIWSTVILQFLLTAGLIGYLFFGKTKLLFNPLQGTGKRQNLFVSICLTVLILSAGVMYSLYPIEYIKGDRDHGVYIVFGSHIQKTGGLNFDDPRYQELIKIFGTNLIQGYPAIHADQSPQDPNAPIGSLSPRFYPLYPTFIALALDLFSIDAIFRVNTVFGILSLLFIYLIVKRMIGPIGALTAVFFCAFNPAQLWNVRATLSETLGQLLILFSCYLALYFFRKKKGWMFFAGCILGLSSFNRIDSLIYFPAIAIFAIYLSIFREKYLWKGIDLLIGFTVISILGILYGYINSKPYILDLWRSKQLYKLTLLCVFSSLALLAFVSVSNTTKGRSFIESIRNFIYKHKSLFRIFVFGSLFCLIAFSYSVQPVISAAESANDFAYFKRNGFLFFLLYVPIILVLFGIGGYDLLLFRKKYSGAIIFILLGSLLSFVYFYDPSIYPDHFWVSRRWILFPIPYACIMGVVGLFSLPIKKQFLKLIIIVVIFTGYVYHLYNRDRLILFERMLSGYSEEFQRLATALPTDKAIYFTKKQDLASPLRYLIGRETYLIQRTKPFLQEANKLIQSGWNVYLIDEDFSLEDENVSVEKIDEIRLEGNFPLDTVNRYPDTLLYRGTFSSIYKLKANDRVSLNKEKSSDIDTSKFSYLLRTVKSERKNQPPTFEEVRAYDHYLGSVPKGKFRVEFEGESLTLAKFSITANQSSSMIRQESPGDGNDKRMIIEFNVEDPTTDDVQIRIHTRRDQQAIIKSIQIRRI</sequence>
<evidence type="ECO:0000256" key="7">
    <source>
        <dbReference type="ARBA" id="ARBA00023136"/>
    </source>
</evidence>
<feature type="transmembrane region" description="Helical" evidence="8">
    <location>
        <begin position="448"/>
        <end position="470"/>
    </location>
</feature>
<feature type="domain" description="Glycosyltransferase RgtA/B/C/D-like" evidence="9">
    <location>
        <begin position="195"/>
        <end position="341"/>
    </location>
</feature>
<feature type="transmembrane region" description="Helical" evidence="8">
    <location>
        <begin position="511"/>
        <end position="529"/>
    </location>
</feature>
<feature type="transmembrane region" description="Helical" evidence="8">
    <location>
        <begin position="408"/>
        <end position="428"/>
    </location>
</feature>
<evidence type="ECO:0000256" key="5">
    <source>
        <dbReference type="ARBA" id="ARBA00022692"/>
    </source>
</evidence>
<dbReference type="AlphaFoldDB" id="A0A4R9KAM5"/>